<dbReference type="InterPro" id="IPR050950">
    <property type="entry name" value="HTH-type_LysR_regulators"/>
</dbReference>
<evidence type="ECO:0000259" key="5">
    <source>
        <dbReference type="PROSITE" id="PS50931"/>
    </source>
</evidence>
<evidence type="ECO:0000256" key="3">
    <source>
        <dbReference type="ARBA" id="ARBA00023125"/>
    </source>
</evidence>
<dbReference type="PRINTS" id="PR00039">
    <property type="entry name" value="HTHLYSR"/>
</dbReference>
<dbReference type="Proteomes" id="UP001589750">
    <property type="component" value="Unassembled WGS sequence"/>
</dbReference>
<keyword evidence="2" id="KW-0805">Transcription regulation</keyword>
<evidence type="ECO:0000256" key="2">
    <source>
        <dbReference type="ARBA" id="ARBA00023015"/>
    </source>
</evidence>
<dbReference type="InterPro" id="IPR036390">
    <property type="entry name" value="WH_DNA-bd_sf"/>
</dbReference>
<dbReference type="Gene3D" id="1.10.10.10">
    <property type="entry name" value="Winged helix-like DNA-binding domain superfamily/Winged helix DNA-binding domain"/>
    <property type="match status" value="1"/>
</dbReference>
<dbReference type="SUPFAM" id="SSF53850">
    <property type="entry name" value="Periplasmic binding protein-like II"/>
    <property type="match status" value="1"/>
</dbReference>
<dbReference type="SUPFAM" id="SSF46785">
    <property type="entry name" value="Winged helix' DNA-binding domain"/>
    <property type="match status" value="1"/>
</dbReference>
<evidence type="ECO:0000313" key="7">
    <source>
        <dbReference type="Proteomes" id="UP001589750"/>
    </source>
</evidence>
<accession>A0ABV5K5A4</accession>
<dbReference type="InterPro" id="IPR005119">
    <property type="entry name" value="LysR_subst-bd"/>
</dbReference>
<reference evidence="6 7" key="1">
    <citation type="submission" date="2024-09" db="EMBL/GenBank/DDBJ databases">
        <authorList>
            <person name="Sun Q."/>
            <person name="Mori K."/>
        </authorList>
    </citation>
    <scope>NUCLEOTIDE SEQUENCE [LARGE SCALE GENOMIC DNA]</scope>
    <source>
        <strain evidence="6 7">JCM 9626</strain>
    </source>
</reference>
<protein>
    <submittedName>
        <fullName evidence="6">LysR family transcriptional regulator</fullName>
    </submittedName>
</protein>
<dbReference type="Pfam" id="PF03466">
    <property type="entry name" value="LysR_substrate"/>
    <property type="match status" value="1"/>
</dbReference>
<name>A0ABV5K5A4_9ACTN</name>
<dbReference type="PROSITE" id="PS50931">
    <property type="entry name" value="HTH_LYSR"/>
    <property type="match status" value="1"/>
</dbReference>
<sequence>MALDPRRLLILRDVARAGSISAAARELGWTQPAVSQHLARLEREAGVPLLLRGPGGVTPTEAGSVLLRRADVVAAELHAAEEELAALTHLRAGRVRLVAFPSAAATLVPDAIGALAADHPDVEVGLDEAEPPEALAAVAAGDADLALVFGYDGPPLGLGALVWQRLLDEPVHLVVPPGRRGPGRGGLAALADADWIGGCVRCRTHLVACCEDAGFTPTVRHTTDDYVVVQNLVARGLGVTVLPASALAAYRHPDVRVVPMPSLGRRHVGLAFRPGADAVPATAALVARLAVVAG</sequence>
<keyword evidence="4" id="KW-0804">Transcription</keyword>
<dbReference type="InterPro" id="IPR000847">
    <property type="entry name" value="LysR_HTH_N"/>
</dbReference>
<feature type="domain" description="HTH lysR-type" evidence="5">
    <location>
        <begin position="3"/>
        <end position="60"/>
    </location>
</feature>
<dbReference type="Gene3D" id="3.40.190.10">
    <property type="entry name" value="Periplasmic binding protein-like II"/>
    <property type="match status" value="2"/>
</dbReference>
<dbReference type="Pfam" id="PF00126">
    <property type="entry name" value="HTH_1"/>
    <property type="match status" value="1"/>
</dbReference>
<dbReference type="RefSeq" id="WP_211350783.1">
    <property type="nucleotide sequence ID" value="NZ_JBHMDG010000001.1"/>
</dbReference>
<keyword evidence="3" id="KW-0238">DNA-binding</keyword>
<evidence type="ECO:0000256" key="4">
    <source>
        <dbReference type="ARBA" id="ARBA00023163"/>
    </source>
</evidence>
<organism evidence="6 7">
    <name type="scientific">Nocardioides plantarum</name>
    <dbReference type="NCBI Taxonomy" id="29299"/>
    <lineage>
        <taxon>Bacteria</taxon>
        <taxon>Bacillati</taxon>
        <taxon>Actinomycetota</taxon>
        <taxon>Actinomycetes</taxon>
        <taxon>Propionibacteriales</taxon>
        <taxon>Nocardioidaceae</taxon>
        <taxon>Nocardioides</taxon>
    </lineage>
</organism>
<proteinExistence type="inferred from homology"/>
<dbReference type="PANTHER" id="PTHR30419">
    <property type="entry name" value="HTH-TYPE TRANSCRIPTIONAL REGULATOR YBHD"/>
    <property type="match status" value="1"/>
</dbReference>
<comment type="caution">
    <text evidence="6">The sequence shown here is derived from an EMBL/GenBank/DDBJ whole genome shotgun (WGS) entry which is preliminary data.</text>
</comment>
<gene>
    <name evidence="6" type="ORF">ACFFRI_00810</name>
</gene>
<dbReference type="EMBL" id="JBHMDG010000001">
    <property type="protein sequence ID" value="MFB9311567.1"/>
    <property type="molecule type" value="Genomic_DNA"/>
</dbReference>
<comment type="similarity">
    <text evidence="1">Belongs to the LysR transcriptional regulatory family.</text>
</comment>
<evidence type="ECO:0000256" key="1">
    <source>
        <dbReference type="ARBA" id="ARBA00009437"/>
    </source>
</evidence>
<dbReference type="InterPro" id="IPR036388">
    <property type="entry name" value="WH-like_DNA-bd_sf"/>
</dbReference>
<dbReference type="CDD" id="cd00090">
    <property type="entry name" value="HTH_ARSR"/>
    <property type="match status" value="1"/>
</dbReference>
<dbReference type="InterPro" id="IPR011991">
    <property type="entry name" value="ArsR-like_HTH"/>
</dbReference>
<evidence type="ECO:0000313" key="6">
    <source>
        <dbReference type="EMBL" id="MFB9311567.1"/>
    </source>
</evidence>
<keyword evidence="7" id="KW-1185">Reference proteome</keyword>